<dbReference type="PANTHER" id="PTHR22926:SF3">
    <property type="entry name" value="UNDECAPRENYL-PHOSPHATE ALPHA-N-ACETYLGLUCOSAMINYL 1-PHOSPHATE TRANSFERASE"/>
    <property type="match status" value="1"/>
</dbReference>
<dbReference type="Pfam" id="PF00953">
    <property type="entry name" value="Glycos_transf_4"/>
    <property type="match status" value="1"/>
</dbReference>
<dbReference type="GO" id="GO:0036380">
    <property type="term" value="F:UDP-N-acetylglucosamine-undecaprenyl-phosphate N-acetylglucosaminephosphotransferase activity"/>
    <property type="evidence" value="ECO:0007669"/>
    <property type="project" value="UniProtKB-EC"/>
</dbReference>
<proteinExistence type="predicted"/>
<evidence type="ECO:0000256" key="4">
    <source>
        <dbReference type="ARBA" id="ARBA00022692"/>
    </source>
</evidence>
<feature type="transmembrane region" description="Helical" evidence="8">
    <location>
        <begin position="47"/>
        <end position="65"/>
    </location>
</feature>
<feature type="transmembrane region" description="Helical" evidence="8">
    <location>
        <begin position="71"/>
        <end position="88"/>
    </location>
</feature>
<feature type="transmembrane region" description="Helical" evidence="8">
    <location>
        <begin position="157"/>
        <end position="174"/>
    </location>
</feature>
<gene>
    <name evidence="9" type="primary">wecA</name>
    <name evidence="9" type="ORF">VIS_S18BIA10022</name>
</gene>
<dbReference type="EMBL" id="FO117581">
    <property type="protein sequence ID" value="CCF99504.1"/>
    <property type="molecule type" value="Genomic_DNA"/>
</dbReference>
<dbReference type="EC" id="2.7.8.33" evidence="9"/>
<dbReference type="CDD" id="cd06853">
    <property type="entry name" value="GT_WecA_like"/>
    <property type="match status" value="1"/>
</dbReference>
<name>H6REP3_9BACT</name>
<comment type="subcellular location">
    <subcellularLocation>
        <location evidence="1">Cell membrane</location>
        <topology evidence="1">Multi-pass membrane protein</topology>
    </subcellularLocation>
</comment>
<keyword evidence="6 8" id="KW-0472">Membrane</keyword>
<evidence type="ECO:0000256" key="2">
    <source>
        <dbReference type="ARBA" id="ARBA00022475"/>
    </source>
</evidence>
<feature type="transmembrane region" description="Helical" evidence="8">
    <location>
        <begin position="205"/>
        <end position="224"/>
    </location>
</feature>
<evidence type="ECO:0000256" key="3">
    <source>
        <dbReference type="ARBA" id="ARBA00022679"/>
    </source>
</evidence>
<dbReference type="PANTHER" id="PTHR22926">
    <property type="entry name" value="PHOSPHO-N-ACETYLMURAMOYL-PENTAPEPTIDE-TRANSFERASE"/>
    <property type="match status" value="1"/>
</dbReference>
<keyword evidence="3 9" id="KW-0808">Transferase</keyword>
<feature type="transmembrane region" description="Helical" evidence="8">
    <location>
        <begin position="6"/>
        <end position="26"/>
    </location>
</feature>
<keyword evidence="7" id="KW-0479">Metal-binding</keyword>
<dbReference type="AlphaFoldDB" id="H6REP3"/>
<dbReference type="GO" id="GO:0044038">
    <property type="term" value="P:cell wall macromolecule biosynthetic process"/>
    <property type="evidence" value="ECO:0007669"/>
    <property type="project" value="TreeGrafter"/>
</dbReference>
<sequence>MVPTLSYFSIILVGLIVCYVLKLCFTRLKKFDVINHRSVHQSKATKTGGMAVFLTLFLFSTYFYLSGIQLYDFSLLIPLGIMFVVGVYDDFYNADFKLKFLLQVIVAKILIDQGLIIDHFHGVLGLQEIPRLAAQLFTVFVFLVLVNAINFIDGIDGLAITETIKVILLVEFFSLQPTPFFYLGVITILGLLPLYYFNFKKDYKVFLGDAGSLFLGTLIAIYLFHFLGTEYQLKEGLIANKPLLAMSLIVYPLLDLLRVFIIRLRNKKSPFSPDQNHLHHLLIKKGIPHFMIVLILLLLSLLFLLIPFGL</sequence>
<protein>
    <submittedName>
        <fullName evidence="9">Undecaprenyl-phosphate alpha-N-acetylglucosaminyl 1-phosphate transferase</fullName>
        <ecNumber evidence="9">2.7.8.33</ecNumber>
    </submittedName>
</protein>
<evidence type="ECO:0000256" key="8">
    <source>
        <dbReference type="SAM" id="Phobius"/>
    </source>
</evidence>
<dbReference type="GO" id="GO:0005886">
    <property type="term" value="C:plasma membrane"/>
    <property type="evidence" value="ECO:0007669"/>
    <property type="project" value="UniProtKB-SubCell"/>
</dbReference>
<evidence type="ECO:0000313" key="9">
    <source>
        <dbReference type="EMBL" id="CCF99504.1"/>
    </source>
</evidence>
<dbReference type="GO" id="GO:0071555">
    <property type="term" value="P:cell wall organization"/>
    <property type="evidence" value="ECO:0007669"/>
    <property type="project" value="TreeGrafter"/>
</dbReference>
<accession>H6REP3</accession>
<keyword evidence="4 8" id="KW-0812">Transmembrane</keyword>
<evidence type="ECO:0000256" key="1">
    <source>
        <dbReference type="ARBA" id="ARBA00004651"/>
    </source>
</evidence>
<feature type="binding site" evidence="7">
    <location>
        <position position="150"/>
    </location>
    <ligand>
        <name>Mg(2+)</name>
        <dbReference type="ChEBI" id="CHEBI:18420"/>
    </ligand>
</feature>
<feature type="transmembrane region" description="Helical" evidence="8">
    <location>
        <begin position="132"/>
        <end position="150"/>
    </location>
</feature>
<feature type="transmembrane region" description="Helical" evidence="8">
    <location>
        <begin position="100"/>
        <end position="120"/>
    </location>
</feature>
<dbReference type="InterPro" id="IPR000715">
    <property type="entry name" value="Glycosyl_transferase_4"/>
</dbReference>
<feature type="binding site" evidence="7">
    <location>
        <position position="209"/>
    </location>
    <ligand>
        <name>Mg(2+)</name>
        <dbReference type="ChEBI" id="CHEBI:18420"/>
    </ligand>
</feature>
<organism evidence="9">
    <name type="scientific">uncultured Flavobacteriia bacterium</name>
    <dbReference type="NCBI Taxonomy" id="212695"/>
    <lineage>
        <taxon>Bacteria</taxon>
        <taxon>Pseudomonadati</taxon>
        <taxon>Bacteroidota</taxon>
        <taxon>Flavobacteriia</taxon>
        <taxon>environmental samples</taxon>
    </lineage>
</organism>
<evidence type="ECO:0000256" key="5">
    <source>
        <dbReference type="ARBA" id="ARBA00022989"/>
    </source>
</evidence>
<reference evidence="9" key="2">
    <citation type="submission" date="2012-02" db="EMBL/GenBank/DDBJ databases">
        <authorList>
            <person name="Genoscope - CEA"/>
        </authorList>
    </citation>
    <scope>NUCLEOTIDE SEQUENCE</scope>
</reference>
<dbReference type="PROSITE" id="PS01348">
    <property type="entry name" value="MRAY_2"/>
    <property type="match status" value="1"/>
</dbReference>
<dbReference type="InterPro" id="IPR018480">
    <property type="entry name" value="PNAcMuramoyl-5peptid_Trfase_CS"/>
</dbReference>
<keyword evidence="2" id="KW-1003">Cell membrane</keyword>
<feature type="transmembrane region" description="Helical" evidence="8">
    <location>
        <begin position="244"/>
        <end position="265"/>
    </location>
</feature>
<feature type="transmembrane region" description="Helical" evidence="8">
    <location>
        <begin position="286"/>
        <end position="308"/>
    </location>
</feature>
<keyword evidence="5 8" id="KW-1133">Transmembrane helix</keyword>
<keyword evidence="7" id="KW-0460">Magnesium</keyword>
<dbReference type="GO" id="GO:0046872">
    <property type="term" value="F:metal ion binding"/>
    <property type="evidence" value="ECO:0007669"/>
    <property type="project" value="UniProtKB-KW"/>
</dbReference>
<dbReference type="GO" id="GO:0009103">
    <property type="term" value="P:lipopolysaccharide biosynthetic process"/>
    <property type="evidence" value="ECO:0007669"/>
    <property type="project" value="TreeGrafter"/>
</dbReference>
<evidence type="ECO:0000256" key="6">
    <source>
        <dbReference type="ARBA" id="ARBA00023136"/>
    </source>
</evidence>
<evidence type="ECO:0000256" key="7">
    <source>
        <dbReference type="PIRSR" id="PIRSR600715-1"/>
    </source>
</evidence>
<feature type="transmembrane region" description="Helical" evidence="8">
    <location>
        <begin position="180"/>
        <end position="198"/>
    </location>
</feature>
<comment type="cofactor">
    <cofactor evidence="7">
        <name>Mg(2+)</name>
        <dbReference type="ChEBI" id="CHEBI:18420"/>
    </cofactor>
</comment>
<reference evidence="9" key="1">
    <citation type="journal article" date="2012" name="Environ. Microbiol.">
        <title>Genomic content of uncultured Bacteroidetes from contrasting oceanic provinces in the North Atlantic Ocean.</title>
        <authorList>
            <person name="Gomez-Pereira P.R."/>
            <person name="Schuler M."/>
            <person name="Fuchs B.M."/>
            <person name="Bennke C."/>
            <person name="Teeling H."/>
            <person name="Waldmann J."/>
            <person name="Richter M."/>
            <person name="Barbe V."/>
            <person name="Bataille E."/>
            <person name="Glockner F.O."/>
            <person name="Amann R."/>
        </authorList>
    </citation>
    <scope>NUCLEOTIDE SEQUENCE</scope>
</reference>